<keyword evidence="2" id="KW-1185">Reference proteome</keyword>
<dbReference type="GeneID" id="116413707"/>
<evidence type="ECO:0000313" key="2">
    <source>
        <dbReference type="Proteomes" id="UP001652740"/>
    </source>
</evidence>
<evidence type="ECO:0000259" key="1">
    <source>
        <dbReference type="Pfam" id="PF13843"/>
    </source>
</evidence>
<protein>
    <submittedName>
        <fullName evidence="3">PiggyBac transposable element-derived protein 4-like</fullName>
    </submittedName>
</protein>
<dbReference type="PANTHER" id="PTHR46599:SF3">
    <property type="entry name" value="PIGGYBAC TRANSPOSABLE ELEMENT-DERIVED PROTEIN 4"/>
    <property type="match status" value="1"/>
</dbReference>
<dbReference type="Pfam" id="PF13843">
    <property type="entry name" value="DDE_Tnp_1_7"/>
    <property type="match status" value="1"/>
</dbReference>
<proteinExistence type="predicted"/>
<sequence>MDSEPGPSRPRQQQTCVVDSDNEKLYFEDDFEEYSDFSDEVESSSLSEDENIWPVPSLNFSSLDFSRHRATQSTSNQPSASPWCTIGNVHNLIFTKNNFFLGQRAGTSPIDYFNFFFETEFLQMICVETNAQAERLFLNNRPKFASMIINWRTLTVGELKIFLGLLFHMGSIPLNRIQDYWNMHHLFSIPIFTKKMLPNRFLGIMRCLHFTSDTEGDAVNNKGRHVLDYFNKKMEDCYYPGKELILDESMVLCGDRMICRRYVKNKRYKHGIRLYMLAESNGIVLRFYLHTGSKNDKVDGEGHATEVVFNLLKNYLYSGHSLYMDKFYNSYQLTRKLLKKYTYCTGMLSKNLKQNPTIARAKIQKGENVSYFREGVHVGKWKDKYSELYISSEYPNRMVSVTNTRNQIKEKPEAIAKYNEFMTSIDHQELIFSYYPCKRMKLHWYAKIAIHTFHLLLLNTYKIYNKFSGQPRMSLHEYRLSIINLLLFETAHNIAVQNRNNTNVFHRIGLITERLENGPLRRKYCCQCSKYKKLTETMWHCPACPQEPGLCVDCFNSYHSYI</sequence>
<gene>
    <name evidence="3" type="primary">LOC116413707</name>
</gene>
<dbReference type="RefSeq" id="XP_052756318.1">
    <property type="nucleotide sequence ID" value="XM_052900358.1"/>
</dbReference>
<dbReference type="PANTHER" id="PTHR46599">
    <property type="entry name" value="PIGGYBAC TRANSPOSABLE ELEMENT-DERIVED PROTEIN 4"/>
    <property type="match status" value="1"/>
</dbReference>
<evidence type="ECO:0000313" key="3">
    <source>
        <dbReference type="RefSeq" id="XP_052756318.1"/>
    </source>
</evidence>
<dbReference type="InterPro" id="IPR029526">
    <property type="entry name" value="PGBD"/>
</dbReference>
<name>A0ABM3MY98_GALME</name>
<feature type="domain" description="PiggyBac transposable element-derived protein" evidence="1">
    <location>
        <begin position="108"/>
        <end position="461"/>
    </location>
</feature>
<reference evidence="3" key="1">
    <citation type="submission" date="2025-08" db="UniProtKB">
        <authorList>
            <consortium name="RefSeq"/>
        </authorList>
    </citation>
    <scope>IDENTIFICATION</scope>
    <source>
        <tissue evidence="3">Whole larvae</tissue>
    </source>
</reference>
<organism evidence="2 3">
    <name type="scientific">Galleria mellonella</name>
    <name type="common">Greater wax moth</name>
    <dbReference type="NCBI Taxonomy" id="7137"/>
    <lineage>
        <taxon>Eukaryota</taxon>
        <taxon>Metazoa</taxon>
        <taxon>Ecdysozoa</taxon>
        <taxon>Arthropoda</taxon>
        <taxon>Hexapoda</taxon>
        <taxon>Insecta</taxon>
        <taxon>Pterygota</taxon>
        <taxon>Neoptera</taxon>
        <taxon>Endopterygota</taxon>
        <taxon>Lepidoptera</taxon>
        <taxon>Glossata</taxon>
        <taxon>Ditrysia</taxon>
        <taxon>Pyraloidea</taxon>
        <taxon>Pyralidae</taxon>
        <taxon>Galleriinae</taxon>
        <taxon>Galleria</taxon>
    </lineage>
</organism>
<accession>A0ABM3MY98</accession>
<dbReference type="Proteomes" id="UP001652740">
    <property type="component" value="Unplaced"/>
</dbReference>